<reference evidence="3" key="1">
    <citation type="submission" date="2017-02" db="EMBL/GenBank/DDBJ databases">
        <authorList>
            <person name="Varghese N."/>
            <person name="Submissions S."/>
        </authorList>
    </citation>
    <scope>NUCLEOTIDE SEQUENCE [LARGE SCALE GENOMIC DNA]</scope>
    <source>
        <strain evidence="3">DSM 22224</strain>
    </source>
</reference>
<keyword evidence="1" id="KW-0812">Transmembrane</keyword>
<gene>
    <name evidence="2" type="ORF">SAMN04488128_101698</name>
</gene>
<evidence type="ECO:0000313" key="3">
    <source>
        <dbReference type="Proteomes" id="UP000190367"/>
    </source>
</evidence>
<keyword evidence="1" id="KW-0472">Membrane</keyword>
<accession>A0A1T4LKY3</accession>
<dbReference type="EMBL" id="FUWZ01000001">
    <property type="protein sequence ID" value="SJZ55379.1"/>
    <property type="molecule type" value="Genomic_DNA"/>
</dbReference>
<keyword evidence="3" id="KW-1185">Reference proteome</keyword>
<evidence type="ECO:0000313" key="2">
    <source>
        <dbReference type="EMBL" id="SJZ55379.1"/>
    </source>
</evidence>
<keyword evidence="1" id="KW-1133">Transmembrane helix</keyword>
<organism evidence="2 3">
    <name type="scientific">Chitinophaga eiseniae</name>
    <dbReference type="NCBI Taxonomy" id="634771"/>
    <lineage>
        <taxon>Bacteria</taxon>
        <taxon>Pseudomonadati</taxon>
        <taxon>Bacteroidota</taxon>
        <taxon>Chitinophagia</taxon>
        <taxon>Chitinophagales</taxon>
        <taxon>Chitinophagaceae</taxon>
        <taxon>Chitinophaga</taxon>
    </lineage>
</organism>
<evidence type="ECO:0000256" key="1">
    <source>
        <dbReference type="SAM" id="Phobius"/>
    </source>
</evidence>
<dbReference type="AlphaFoldDB" id="A0A1T4LKY3"/>
<feature type="transmembrane region" description="Helical" evidence="1">
    <location>
        <begin position="21"/>
        <end position="46"/>
    </location>
</feature>
<dbReference type="Proteomes" id="UP000190367">
    <property type="component" value="Unassembled WGS sequence"/>
</dbReference>
<proteinExistence type="predicted"/>
<name>A0A1T4LKY3_9BACT</name>
<protein>
    <submittedName>
        <fullName evidence="2">Uncharacterized protein</fullName>
    </submittedName>
</protein>
<sequence length="52" mass="6118">MLSGFGRSAFVFGQFQPPIYCITYSFSTNIFLAYFFIVLVITLKYYHYVETL</sequence>